<evidence type="ECO:0000256" key="2">
    <source>
        <dbReference type="ARBA" id="ARBA00004609"/>
    </source>
</evidence>
<evidence type="ECO:0000313" key="11">
    <source>
        <dbReference type="EMBL" id="APD74536.1"/>
    </source>
</evidence>
<keyword evidence="6" id="KW-0325">Glycoprotein</keyword>
<keyword evidence="5" id="KW-0472">Membrane</keyword>
<feature type="domain" description="Trypanosome variant surface glycoprotein C-terminal" evidence="10">
    <location>
        <begin position="457"/>
        <end position="576"/>
    </location>
</feature>
<evidence type="ECO:0000256" key="6">
    <source>
        <dbReference type="ARBA" id="ARBA00023180"/>
    </source>
</evidence>
<proteinExistence type="predicted"/>
<dbReference type="AlphaFoldDB" id="A0A1J0R9Q6"/>
<feature type="domain" description="Trypanosome variant surface glycoprotein A-type N-terminal" evidence="9">
    <location>
        <begin position="84"/>
        <end position="371"/>
    </location>
</feature>
<protein>
    <submittedName>
        <fullName evidence="11">Variant surface glycoprotein 1125.3194</fullName>
    </submittedName>
</protein>
<dbReference type="InterPro" id="IPR001812">
    <property type="entry name" value="Trypano_VSG_A_N_dom"/>
</dbReference>
<evidence type="ECO:0000256" key="8">
    <source>
        <dbReference type="SAM" id="MobiDB-lite"/>
    </source>
</evidence>
<dbReference type="GO" id="GO:0005886">
    <property type="term" value="C:plasma membrane"/>
    <property type="evidence" value="ECO:0007669"/>
    <property type="project" value="UniProtKB-SubCell"/>
</dbReference>
<dbReference type="VEuPathDB" id="TriTrypDB:Tb427_000194900"/>
<evidence type="ECO:0000256" key="4">
    <source>
        <dbReference type="ARBA" id="ARBA00022622"/>
    </source>
</evidence>
<sequence length="577" mass="61916">MPTEATTGLNVHNFCLKKQSSREKYQAPGTKGHVLDQQASAQPVNPDRLAEYPRQKGTKSGPTETMEKTSHQHGCTLAAARAAIVLLTAQPSSAYSKALKVTGFEKLCETSTALKAVTKFSAHKIIEWHSTVKALEDLAADLKAATAPRNRTRSKQTLALLLWLQKQSRANTNELASLAKKAPFAATASAYAAGLFDQTAEIFYSATKTSTSNSYCLEKESKTNKLAAATTLEGCLTAEGALKLPTEGTDQTPPKVDKNKKAYSEANRQSVLGQDSKCRLTQTDNTNGGYVHSHGNIGTVTWAGDYLTFTAGDATATAWADTSDNYDAVPPMTAASKALAELKEMATAGNADTKNVLKLAEAEKQEFTEITTTEADIGYSSNDTEVKIKPETLEAARKIIKEYRTKETAADGLDAARNKERLMEISTSTLAPTTKNGGECPQVTQDDKSDAKKEAECNAKQGSDCKPPCKVVEEEDGKKKCKLDKEQAKKLEEKAKQETEGKDGKNKDGKTCADFTTQPECEAADGPKLAGKSTFCGWIGEDASGGDKGFKCSSSSFLLNKQFALSVVSAAFVALLF</sequence>
<keyword evidence="4" id="KW-0336">GPI-anchor</keyword>
<dbReference type="Gene3D" id="4.10.110.20">
    <property type="entry name" value="Variant surface glycoprotein MITAT 1.2, VSG 221, C-terminal domain"/>
    <property type="match status" value="1"/>
</dbReference>
<comment type="function">
    <text evidence="1">VSG forms a coat on the surface of the parasite. The trypanosome evades the immune response of the host by expressing a series of antigenically distinct VSGs from an estimated 1000 VSG genes.</text>
</comment>
<evidence type="ECO:0000259" key="9">
    <source>
        <dbReference type="Pfam" id="PF00913"/>
    </source>
</evidence>
<comment type="subcellular location">
    <subcellularLocation>
        <location evidence="2">Cell membrane</location>
        <topology evidence="2">Lipid-anchor</topology>
        <topology evidence="2">GPI-anchor</topology>
    </subcellularLocation>
</comment>
<evidence type="ECO:0000256" key="7">
    <source>
        <dbReference type="ARBA" id="ARBA00023288"/>
    </source>
</evidence>
<dbReference type="GO" id="GO:0042783">
    <property type="term" value="P:symbiont-mediated evasion of host immune response"/>
    <property type="evidence" value="ECO:0007669"/>
    <property type="project" value="InterPro"/>
</dbReference>
<dbReference type="SUPFAM" id="SSF58087">
    <property type="entry name" value="Variant surface glycoprotein (N-terminal domain)"/>
    <property type="match status" value="1"/>
</dbReference>
<dbReference type="Pfam" id="PF10659">
    <property type="entry name" value="Trypan_glycop_C"/>
    <property type="match status" value="1"/>
</dbReference>
<name>A0A1J0R9Q6_9TRYP</name>
<feature type="region of interest" description="Disordered" evidence="8">
    <location>
        <begin position="21"/>
        <end position="68"/>
    </location>
</feature>
<evidence type="ECO:0000256" key="3">
    <source>
        <dbReference type="ARBA" id="ARBA00022475"/>
    </source>
</evidence>
<reference evidence="11" key="1">
    <citation type="submission" date="2016-08" db="EMBL/GenBank/DDBJ databases">
        <title>VSG repertoire of Trypanosoma brucei EATRO 1125.</title>
        <authorList>
            <person name="Cross G.A."/>
        </authorList>
    </citation>
    <scope>NUCLEOTIDE SEQUENCE</scope>
    <source>
        <strain evidence="11">EATRO 1125</strain>
    </source>
</reference>
<dbReference type="GO" id="GO:0098552">
    <property type="term" value="C:side of membrane"/>
    <property type="evidence" value="ECO:0007669"/>
    <property type="project" value="UniProtKB-KW"/>
</dbReference>
<dbReference type="Gene3D" id="3.90.150.10">
    <property type="entry name" value="Variant Surface Glycoprotein, subunit A domain 1"/>
    <property type="match status" value="1"/>
</dbReference>
<keyword evidence="7" id="KW-0449">Lipoprotein</keyword>
<accession>A0A1J0R9Q6</accession>
<dbReference type="EMBL" id="KX700580">
    <property type="protein sequence ID" value="APD74536.1"/>
    <property type="molecule type" value="Genomic_DNA"/>
</dbReference>
<evidence type="ECO:0000256" key="1">
    <source>
        <dbReference type="ARBA" id="ARBA00002523"/>
    </source>
</evidence>
<evidence type="ECO:0000256" key="5">
    <source>
        <dbReference type="ARBA" id="ARBA00023136"/>
    </source>
</evidence>
<organism evidence="11">
    <name type="scientific">Trypanosoma brucei</name>
    <dbReference type="NCBI Taxonomy" id="5691"/>
    <lineage>
        <taxon>Eukaryota</taxon>
        <taxon>Discoba</taxon>
        <taxon>Euglenozoa</taxon>
        <taxon>Kinetoplastea</taxon>
        <taxon>Metakinetoplastina</taxon>
        <taxon>Trypanosomatida</taxon>
        <taxon>Trypanosomatidae</taxon>
        <taxon>Trypanosoma</taxon>
    </lineage>
</organism>
<dbReference type="Pfam" id="PF00913">
    <property type="entry name" value="Trypan_glycop"/>
    <property type="match status" value="1"/>
</dbReference>
<dbReference type="VEuPathDB" id="TriTrypDB:Tb1125.Tb11.v5.0870"/>
<evidence type="ECO:0000259" key="10">
    <source>
        <dbReference type="Pfam" id="PF10659"/>
    </source>
</evidence>
<dbReference type="InterPro" id="IPR019609">
    <property type="entry name" value="Variant_surf_glycoprt_trypan_C"/>
</dbReference>
<dbReference type="VEuPathDB" id="TriTrypDB:Tb08.27P2.220"/>
<keyword evidence="3" id="KW-1003">Cell membrane</keyword>